<dbReference type="Pfam" id="PF00589">
    <property type="entry name" value="Phage_integrase"/>
    <property type="match status" value="1"/>
</dbReference>
<dbReference type="InterPro" id="IPR044068">
    <property type="entry name" value="CB"/>
</dbReference>
<evidence type="ECO:0000313" key="8">
    <source>
        <dbReference type="Proteomes" id="UP000315017"/>
    </source>
</evidence>
<keyword evidence="2 4" id="KW-0238">DNA-binding</keyword>
<dbReference type="InterPro" id="IPR011010">
    <property type="entry name" value="DNA_brk_join_enz"/>
</dbReference>
<dbReference type="RefSeq" id="WP_145095518.1">
    <property type="nucleotide sequence ID" value="NZ_CP036274.1"/>
</dbReference>
<reference evidence="7 8" key="1">
    <citation type="submission" date="2019-02" db="EMBL/GenBank/DDBJ databases">
        <title>Deep-cultivation of Planctomycetes and their phenomic and genomic characterization uncovers novel biology.</title>
        <authorList>
            <person name="Wiegand S."/>
            <person name="Jogler M."/>
            <person name="Boedeker C."/>
            <person name="Pinto D."/>
            <person name="Vollmers J."/>
            <person name="Rivas-Marin E."/>
            <person name="Kohn T."/>
            <person name="Peeters S.H."/>
            <person name="Heuer A."/>
            <person name="Rast P."/>
            <person name="Oberbeckmann S."/>
            <person name="Bunk B."/>
            <person name="Jeske O."/>
            <person name="Meyerdierks A."/>
            <person name="Storesund J.E."/>
            <person name="Kallscheuer N."/>
            <person name="Luecker S."/>
            <person name="Lage O.M."/>
            <person name="Pohl T."/>
            <person name="Merkel B.J."/>
            <person name="Hornburger P."/>
            <person name="Mueller R.-W."/>
            <person name="Bruemmer F."/>
            <person name="Labrenz M."/>
            <person name="Spormann A.M."/>
            <person name="Op den Camp H."/>
            <person name="Overmann J."/>
            <person name="Amann R."/>
            <person name="Jetten M.S.M."/>
            <person name="Mascher T."/>
            <person name="Medema M.H."/>
            <person name="Devos D.P."/>
            <person name="Kaster A.-K."/>
            <person name="Ovreas L."/>
            <person name="Rohde M."/>
            <person name="Galperin M.Y."/>
            <person name="Jogler C."/>
        </authorList>
    </citation>
    <scope>NUCLEOTIDE SEQUENCE [LARGE SCALE GENOMIC DNA]</scope>
    <source>
        <strain evidence="7 8">ETA_A8</strain>
    </source>
</reference>
<evidence type="ECO:0000259" key="6">
    <source>
        <dbReference type="PROSITE" id="PS51900"/>
    </source>
</evidence>
<dbReference type="GO" id="GO:0006310">
    <property type="term" value="P:DNA recombination"/>
    <property type="evidence" value="ECO:0007669"/>
    <property type="project" value="UniProtKB-KW"/>
</dbReference>
<evidence type="ECO:0000256" key="4">
    <source>
        <dbReference type="PROSITE-ProRule" id="PRU01248"/>
    </source>
</evidence>
<dbReference type="PROSITE" id="PS51900">
    <property type="entry name" value="CB"/>
    <property type="match status" value="1"/>
</dbReference>
<dbReference type="Gene3D" id="1.10.150.130">
    <property type="match status" value="1"/>
</dbReference>
<dbReference type="GO" id="GO:0015074">
    <property type="term" value="P:DNA integration"/>
    <property type="evidence" value="ECO:0007669"/>
    <property type="project" value="UniProtKB-KW"/>
</dbReference>
<evidence type="ECO:0000313" key="7">
    <source>
        <dbReference type="EMBL" id="QDU30296.1"/>
    </source>
</evidence>
<keyword evidence="1" id="KW-0229">DNA integration</keyword>
<dbReference type="PROSITE" id="PS51898">
    <property type="entry name" value="TYR_RECOMBINASE"/>
    <property type="match status" value="1"/>
</dbReference>
<protein>
    <submittedName>
        <fullName evidence="7">Site-specific tyrosine recombinase XerC</fullName>
    </submittedName>
</protein>
<proteinExistence type="predicted"/>
<dbReference type="InterPro" id="IPR013762">
    <property type="entry name" value="Integrase-like_cat_sf"/>
</dbReference>
<feature type="domain" description="Tyr recombinase" evidence="5">
    <location>
        <begin position="192"/>
        <end position="374"/>
    </location>
</feature>
<organism evidence="7 8">
    <name type="scientific">Anatilimnocola aggregata</name>
    <dbReference type="NCBI Taxonomy" id="2528021"/>
    <lineage>
        <taxon>Bacteria</taxon>
        <taxon>Pseudomonadati</taxon>
        <taxon>Planctomycetota</taxon>
        <taxon>Planctomycetia</taxon>
        <taxon>Pirellulales</taxon>
        <taxon>Pirellulaceae</taxon>
        <taxon>Anatilimnocola</taxon>
    </lineage>
</organism>
<dbReference type="AlphaFoldDB" id="A0A517YJA2"/>
<dbReference type="InterPro" id="IPR002104">
    <property type="entry name" value="Integrase_catalytic"/>
</dbReference>
<evidence type="ECO:0000256" key="3">
    <source>
        <dbReference type="ARBA" id="ARBA00023172"/>
    </source>
</evidence>
<gene>
    <name evidence="7" type="ORF">ETAA8_54150</name>
</gene>
<dbReference type="GO" id="GO:0003677">
    <property type="term" value="F:DNA binding"/>
    <property type="evidence" value="ECO:0007669"/>
    <property type="project" value="UniProtKB-UniRule"/>
</dbReference>
<dbReference type="EMBL" id="CP036274">
    <property type="protein sequence ID" value="QDU30296.1"/>
    <property type="molecule type" value="Genomic_DNA"/>
</dbReference>
<keyword evidence="3" id="KW-0233">DNA recombination</keyword>
<evidence type="ECO:0000259" key="5">
    <source>
        <dbReference type="PROSITE" id="PS51898"/>
    </source>
</evidence>
<dbReference type="KEGG" id="aagg:ETAA8_54150"/>
<keyword evidence="8" id="KW-1185">Reference proteome</keyword>
<accession>A0A517YJA2</accession>
<dbReference type="OrthoDB" id="246806at2"/>
<dbReference type="InterPro" id="IPR010998">
    <property type="entry name" value="Integrase_recombinase_N"/>
</dbReference>
<sequence>MPNSKPATLPGKPRPDFPLFPHKGCRQWAKKVRGKTHYFGSLLADPNGKKALKKWLDEKEDLLAGRIPRPKVEGGATLESLLDRFIHHKSGLLETGELAPRTFKRYEDTCKVLINAFGLQRLLTDITADDFQFLRGELAKKWGPVSLGNEIQIIRGIFRFGFDSGLLDVPARFGPGFKKPSAKTLRLARAAAGPRLFTPMQIKALLAKANPNFRAMILLGIQAGLGNTDLGSVPIAAFDLKAAWLSYPRGKTGISRRIPLWKETIDAVKKVIKTRREPVNAADADLLFIGGRGENYAGDRKGYRVCQEFDHVRTAAGIIGRSFYDLRRTFQTIAEGCGDIVAVRAIMGHAASESDMSARYRQSVDDARLKKAVQTVHVWLFPPKKKAAKQKVKASVHSTA</sequence>
<dbReference type="Proteomes" id="UP000315017">
    <property type="component" value="Chromosome"/>
</dbReference>
<dbReference type="SUPFAM" id="SSF56349">
    <property type="entry name" value="DNA breaking-rejoining enzymes"/>
    <property type="match status" value="1"/>
</dbReference>
<name>A0A517YJA2_9BACT</name>
<evidence type="ECO:0000256" key="2">
    <source>
        <dbReference type="ARBA" id="ARBA00023125"/>
    </source>
</evidence>
<evidence type="ECO:0000256" key="1">
    <source>
        <dbReference type="ARBA" id="ARBA00022908"/>
    </source>
</evidence>
<feature type="domain" description="Core-binding (CB)" evidence="6">
    <location>
        <begin position="76"/>
        <end position="162"/>
    </location>
</feature>
<dbReference type="Gene3D" id="1.10.443.10">
    <property type="entry name" value="Intergrase catalytic core"/>
    <property type="match status" value="1"/>
</dbReference>